<name>A0ABT8A106_9PROT</name>
<feature type="transmembrane region" description="Helical" evidence="1">
    <location>
        <begin position="76"/>
        <end position="97"/>
    </location>
</feature>
<dbReference type="Proteomes" id="UP001529369">
    <property type="component" value="Unassembled WGS sequence"/>
</dbReference>
<protein>
    <recommendedName>
        <fullName evidence="4">VanZ-like domain-containing protein</fullName>
    </recommendedName>
</protein>
<accession>A0ABT8A106</accession>
<evidence type="ECO:0000256" key="1">
    <source>
        <dbReference type="SAM" id="Phobius"/>
    </source>
</evidence>
<dbReference type="RefSeq" id="WP_290315156.1">
    <property type="nucleotide sequence ID" value="NZ_JAUFPN010000033.1"/>
</dbReference>
<keyword evidence="3" id="KW-1185">Reference proteome</keyword>
<evidence type="ECO:0000313" key="2">
    <source>
        <dbReference type="EMBL" id="MDN3563415.1"/>
    </source>
</evidence>
<dbReference type="EMBL" id="JAUFPN010000033">
    <property type="protein sequence ID" value="MDN3563415.1"/>
    <property type="molecule type" value="Genomic_DNA"/>
</dbReference>
<evidence type="ECO:0008006" key="4">
    <source>
        <dbReference type="Google" id="ProtNLM"/>
    </source>
</evidence>
<feature type="transmembrane region" description="Helical" evidence="1">
    <location>
        <begin position="103"/>
        <end position="122"/>
    </location>
</feature>
<proteinExistence type="predicted"/>
<keyword evidence="1" id="KW-0812">Transmembrane</keyword>
<reference evidence="3" key="1">
    <citation type="journal article" date="2019" name="Int. J. Syst. Evol. Microbiol.">
        <title>The Global Catalogue of Microorganisms (GCM) 10K type strain sequencing project: providing services to taxonomists for standard genome sequencing and annotation.</title>
        <authorList>
            <consortium name="The Broad Institute Genomics Platform"/>
            <consortium name="The Broad Institute Genome Sequencing Center for Infectious Disease"/>
            <person name="Wu L."/>
            <person name="Ma J."/>
        </authorList>
    </citation>
    <scope>NUCLEOTIDE SEQUENCE [LARGE SCALE GENOMIC DNA]</scope>
    <source>
        <strain evidence="3">CECT 7131</strain>
    </source>
</reference>
<feature type="transmembrane region" description="Helical" evidence="1">
    <location>
        <begin position="15"/>
        <end position="32"/>
    </location>
</feature>
<evidence type="ECO:0000313" key="3">
    <source>
        <dbReference type="Proteomes" id="UP001529369"/>
    </source>
</evidence>
<organism evidence="2 3">
    <name type="scientific">Paeniroseomonas aquatica</name>
    <dbReference type="NCBI Taxonomy" id="373043"/>
    <lineage>
        <taxon>Bacteria</taxon>
        <taxon>Pseudomonadati</taxon>
        <taxon>Pseudomonadota</taxon>
        <taxon>Alphaproteobacteria</taxon>
        <taxon>Acetobacterales</taxon>
        <taxon>Acetobacteraceae</taxon>
        <taxon>Paeniroseomonas</taxon>
    </lineage>
</organism>
<keyword evidence="1" id="KW-0472">Membrane</keyword>
<dbReference type="Pfam" id="PF09997">
    <property type="entry name" value="DUF2238"/>
    <property type="match status" value="1"/>
</dbReference>
<keyword evidence="1" id="KW-1133">Transmembrane helix</keyword>
<feature type="transmembrane region" description="Helical" evidence="1">
    <location>
        <begin position="38"/>
        <end position="55"/>
    </location>
</feature>
<comment type="caution">
    <text evidence="2">The sequence shown here is derived from an EMBL/GenBank/DDBJ whole genome shotgun (WGS) entry which is preliminary data.</text>
</comment>
<dbReference type="InterPro" id="IPR014509">
    <property type="entry name" value="YjdF-like"/>
</dbReference>
<sequence length="202" mass="21691">MAPLTKEDVSRQSPFAWVCLGILGGVIAGLWFLGKHQAAYGTAAALIGCLGLILPPRERMRALPWRIRRLPRQLDAVPVLATLLSSPGYGVNLFYGANPYDEIVHLVSGLLAGAVLGALLAVDGRPRRATRLALLGAGFGMALGTSWEIFEWATGLIGDWTDTWTDIALTTSGIMLGTIYWGRPPQRHPAPLARPIDALGNE</sequence>
<gene>
    <name evidence="2" type="ORF">QWZ14_03385</name>
</gene>